<gene>
    <name evidence="1" type="ORF">DAPPUDRAFT_94695</name>
</gene>
<dbReference type="HOGENOM" id="CLU_785855_0_0_1"/>
<evidence type="ECO:0000313" key="2">
    <source>
        <dbReference type="Proteomes" id="UP000000305"/>
    </source>
</evidence>
<protein>
    <submittedName>
        <fullName evidence="1">Uncharacterized protein</fullName>
    </submittedName>
</protein>
<dbReference type="Proteomes" id="UP000000305">
    <property type="component" value="Unassembled WGS sequence"/>
</dbReference>
<proteinExistence type="predicted"/>
<evidence type="ECO:0000313" key="1">
    <source>
        <dbReference type="EMBL" id="EFX89250.1"/>
    </source>
</evidence>
<organism evidence="1 2">
    <name type="scientific">Daphnia pulex</name>
    <name type="common">Water flea</name>
    <dbReference type="NCBI Taxonomy" id="6669"/>
    <lineage>
        <taxon>Eukaryota</taxon>
        <taxon>Metazoa</taxon>
        <taxon>Ecdysozoa</taxon>
        <taxon>Arthropoda</taxon>
        <taxon>Crustacea</taxon>
        <taxon>Branchiopoda</taxon>
        <taxon>Diplostraca</taxon>
        <taxon>Cladocera</taxon>
        <taxon>Anomopoda</taxon>
        <taxon>Daphniidae</taxon>
        <taxon>Daphnia</taxon>
    </lineage>
</organism>
<dbReference type="KEGG" id="dpx:DAPPUDRAFT_94695"/>
<name>E9FSS9_DAPPU</name>
<accession>E9FSS9</accession>
<dbReference type="OrthoDB" id="6392466at2759"/>
<dbReference type="InParanoid" id="E9FSS9"/>
<sequence length="353" mass="39215">MTADQFLNLGYENSNCKNLDDTIKKFCLTLNPNAMKNRLPRPKSGFQVIQDGVVQKVCINKEPHGVICTNDGHFGSYATLDLLELNCSLCLVSGSQFTSTHNKWSLLPLLAIRVTCPALFLISVSRTSSGARINHNVFLQLRKTIVVNKEYDSKRQASHVIHSTFSKLVEVVDDTHREQKSTEKAIDKEIARFMFQKFQKMFEIHLIEECGINGSILALISDCTGHVRNDGNGCPIPGSHIKDVFSFHYTDNDAVGLVVNAPGELTGKISNHANFLHQLKRCGIPPSKVIYISYGVEIIKKGVKKNFTMFTGEELLEESKILMKDGQEGIPKCNLPNVKGFLSGMTNGTNIIT</sequence>
<reference evidence="1 2" key="1">
    <citation type="journal article" date="2011" name="Science">
        <title>The ecoresponsive genome of Daphnia pulex.</title>
        <authorList>
            <person name="Colbourne J.K."/>
            <person name="Pfrender M.E."/>
            <person name="Gilbert D."/>
            <person name="Thomas W.K."/>
            <person name="Tucker A."/>
            <person name="Oakley T.H."/>
            <person name="Tokishita S."/>
            <person name="Aerts A."/>
            <person name="Arnold G.J."/>
            <person name="Basu M.K."/>
            <person name="Bauer D.J."/>
            <person name="Caceres C.E."/>
            <person name="Carmel L."/>
            <person name="Casola C."/>
            <person name="Choi J.H."/>
            <person name="Detter J.C."/>
            <person name="Dong Q."/>
            <person name="Dusheyko S."/>
            <person name="Eads B.D."/>
            <person name="Frohlich T."/>
            <person name="Geiler-Samerotte K.A."/>
            <person name="Gerlach D."/>
            <person name="Hatcher P."/>
            <person name="Jogdeo S."/>
            <person name="Krijgsveld J."/>
            <person name="Kriventseva E.V."/>
            <person name="Kultz D."/>
            <person name="Laforsch C."/>
            <person name="Lindquist E."/>
            <person name="Lopez J."/>
            <person name="Manak J.R."/>
            <person name="Muller J."/>
            <person name="Pangilinan J."/>
            <person name="Patwardhan R.P."/>
            <person name="Pitluck S."/>
            <person name="Pritham E.J."/>
            <person name="Rechtsteiner A."/>
            <person name="Rho M."/>
            <person name="Rogozin I.B."/>
            <person name="Sakarya O."/>
            <person name="Salamov A."/>
            <person name="Schaack S."/>
            <person name="Shapiro H."/>
            <person name="Shiga Y."/>
            <person name="Skalitzky C."/>
            <person name="Smith Z."/>
            <person name="Souvorov A."/>
            <person name="Sung W."/>
            <person name="Tang Z."/>
            <person name="Tsuchiya D."/>
            <person name="Tu H."/>
            <person name="Vos H."/>
            <person name="Wang M."/>
            <person name="Wolf Y.I."/>
            <person name="Yamagata H."/>
            <person name="Yamada T."/>
            <person name="Ye Y."/>
            <person name="Shaw J.R."/>
            <person name="Andrews J."/>
            <person name="Crease T.J."/>
            <person name="Tang H."/>
            <person name="Lucas S.M."/>
            <person name="Robertson H.M."/>
            <person name="Bork P."/>
            <person name="Koonin E.V."/>
            <person name="Zdobnov E.M."/>
            <person name="Grigoriev I.V."/>
            <person name="Lynch M."/>
            <person name="Boore J.L."/>
        </authorList>
    </citation>
    <scope>NUCLEOTIDE SEQUENCE [LARGE SCALE GENOMIC DNA]</scope>
</reference>
<keyword evidence="2" id="KW-1185">Reference proteome</keyword>
<dbReference type="EMBL" id="GL732524">
    <property type="protein sequence ID" value="EFX89250.1"/>
    <property type="molecule type" value="Genomic_DNA"/>
</dbReference>
<dbReference type="AlphaFoldDB" id="E9FSS9"/>